<dbReference type="PANTHER" id="PTHR42954:SF2">
    <property type="entry name" value="FE(2+) TRANSPORT PROTEIN A"/>
    <property type="match status" value="1"/>
</dbReference>
<dbReference type="Proteomes" id="UP000549250">
    <property type="component" value="Unassembled WGS sequence"/>
</dbReference>
<protein>
    <submittedName>
        <fullName evidence="3">Ferrous iron transport protein A</fullName>
    </submittedName>
</protein>
<dbReference type="AlphaFoldDB" id="A0A839T2A4"/>
<keyword evidence="1" id="KW-0408">Iron</keyword>
<feature type="domain" description="Ferrous iron transporter FeoA-like" evidence="2">
    <location>
        <begin position="7"/>
        <end position="80"/>
    </location>
</feature>
<dbReference type="InterPro" id="IPR038157">
    <property type="entry name" value="FeoA_core_dom"/>
</dbReference>
<dbReference type="RefSeq" id="WP_246335964.1">
    <property type="nucleotide sequence ID" value="NZ_JACHXI010000009.1"/>
</dbReference>
<name>A0A839T2A4_AZOMA</name>
<reference evidence="3 4" key="1">
    <citation type="submission" date="2020-08" db="EMBL/GenBank/DDBJ databases">
        <title>Genomic Encyclopedia of Type Strains, Phase III (KMG-III): the genomes of soil and plant-associated and newly described type strains.</title>
        <authorList>
            <person name="Whitman W."/>
        </authorList>
    </citation>
    <scope>NUCLEOTIDE SEQUENCE [LARGE SCALE GENOMIC DNA]</scope>
    <source>
        <strain evidence="3 4">CECT 4462</strain>
    </source>
</reference>
<dbReference type="InterPro" id="IPR052713">
    <property type="entry name" value="FeoA"/>
</dbReference>
<evidence type="ECO:0000256" key="1">
    <source>
        <dbReference type="ARBA" id="ARBA00023004"/>
    </source>
</evidence>
<gene>
    <name evidence="3" type="ORF">FHR87_002084</name>
</gene>
<dbReference type="SUPFAM" id="SSF50037">
    <property type="entry name" value="C-terminal domain of transcriptional repressors"/>
    <property type="match status" value="1"/>
</dbReference>
<evidence type="ECO:0000313" key="3">
    <source>
        <dbReference type="EMBL" id="MBB3103687.1"/>
    </source>
</evidence>
<evidence type="ECO:0000313" key="4">
    <source>
        <dbReference type="Proteomes" id="UP000549250"/>
    </source>
</evidence>
<dbReference type="InterPro" id="IPR008988">
    <property type="entry name" value="Transcriptional_repressor_C"/>
</dbReference>
<dbReference type="PANTHER" id="PTHR42954">
    <property type="entry name" value="FE(2+) TRANSPORT PROTEIN A"/>
    <property type="match status" value="1"/>
</dbReference>
<dbReference type="Gene3D" id="2.30.30.90">
    <property type="match status" value="1"/>
</dbReference>
<dbReference type="InterPro" id="IPR007167">
    <property type="entry name" value="Fe-transptr_FeoA-like"/>
</dbReference>
<organism evidence="3 4">
    <name type="scientific">Azomonas macrocytogenes</name>
    <name type="common">Azotobacter macrocytogenes</name>
    <dbReference type="NCBI Taxonomy" id="69962"/>
    <lineage>
        <taxon>Bacteria</taxon>
        <taxon>Pseudomonadati</taxon>
        <taxon>Pseudomonadota</taxon>
        <taxon>Gammaproteobacteria</taxon>
        <taxon>Pseudomonadales</taxon>
        <taxon>Pseudomonadaceae</taxon>
        <taxon>Azomonas</taxon>
    </lineage>
</organism>
<proteinExistence type="predicted"/>
<sequence length="82" mass="9014">MDLEVLMLLKELGVGDRAKVLGFAEGSHSYRRKLLSMGLTPGAEIRITRVAPMGDPVEIRVRGFALSLRKHEADALSVEKLP</sequence>
<accession>A0A839T2A4</accession>
<keyword evidence="4" id="KW-1185">Reference proteome</keyword>
<comment type="caution">
    <text evidence="3">The sequence shown here is derived from an EMBL/GenBank/DDBJ whole genome shotgun (WGS) entry which is preliminary data.</text>
</comment>
<evidence type="ECO:0000259" key="2">
    <source>
        <dbReference type="SMART" id="SM00899"/>
    </source>
</evidence>
<dbReference type="EMBL" id="JACHXI010000009">
    <property type="protein sequence ID" value="MBB3103687.1"/>
    <property type="molecule type" value="Genomic_DNA"/>
</dbReference>
<dbReference type="Pfam" id="PF04023">
    <property type="entry name" value="FeoA"/>
    <property type="match status" value="1"/>
</dbReference>
<dbReference type="SMART" id="SM00899">
    <property type="entry name" value="FeoA"/>
    <property type="match status" value="1"/>
</dbReference>
<dbReference type="GO" id="GO:0046914">
    <property type="term" value="F:transition metal ion binding"/>
    <property type="evidence" value="ECO:0007669"/>
    <property type="project" value="InterPro"/>
</dbReference>